<comment type="caution">
    <text evidence="2">The sequence shown here is derived from an EMBL/GenBank/DDBJ whole genome shotgun (WGS) entry which is preliminary data.</text>
</comment>
<keyword evidence="3" id="KW-1185">Reference proteome</keyword>
<dbReference type="EMBL" id="JANBVO010000013">
    <property type="protein sequence ID" value="KAJ9148440.1"/>
    <property type="molecule type" value="Genomic_DNA"/>
</dbReference>
<accession>A0AA38RQ47</accession>
<dbReference type="Proteomes" id="UP001174694">
    <property type="component" value="Unassembled WGS sequence"/>
</dbReference>
<evidence type="ECO:0000313" key="3">
    <source>
        <dbReference type="Proteomes" id="UP001174694"/>
    </source>
</evidence>
<feature type="region of interest" description="Disordered" evidence="1">
    <location>
        <begin position="1"/>
        <end position="117"/>
    </location>
</feature>
<evidence type="ECO:0000313" key="2">
    <source>
        <dbReference type="EMBL" id="KAJ9148440.1"/>
    </source>
</evidence>
<organism evidence="2 3">
    <name type="scientific">Pleurostoma richardsiae</name>
    <dbReference type="NCBI Taxonomy" id="41990"/>
    <lineage>
        <taxon>Eukaryota</taxon>
        <taxon>Fungi</taxon>
        <taxon>Dikarya</taxon>
        <taxon>Ascomycota</taxon>
        <taxon>Pezizomycotina</taxon>
        <taxon>Sordariomycetes</taxon>
        <taxon>Sordariomycetidae</taxon>
        <taxon>Calosphaeriales</taxon>
        <taxon>Pleurostomataceae</taxon>
        <taxon>Pleurostoma</taxon>
    </lineage>
</organism>
<proteinExistence type="predicted"/>
<protein>
    <submittedName>
        <fullName evidence="2">Urease accessory protein</fullName>
    </submittedName>
</protein>
<name>A0AA38RQ47_9PEZI</name>
<evidence type="ECO:0000256" key="1">
    <source>
        <dbReference type="SAM" id="MobiDB-lite"/>
    </source>
</evidence>
<dbReference type="AlphaFoldDB" id="A0AA38RQ47"/>
<dbReference type="PANTHER" id="PTHR40644:SF1">
    <property type="entry name" value="UPF0653 PROTEIN C607.02C"/>
    <property type="match status" value="1"/>
</dbReference>
<reference evidence="2" key="1">
    <citation type="submission" date="2022-07" db="EMBL/GenBank/DDBJ databases">
        <title>Fungi with potential for degradation of polypropylene.</title>
        <authorList>
            <person name="Gostincar C."/>
        </authorList>
    </citation>
    <scope>NUCLEOTIDE SEQUENCE</scope>
    <source>
        <strain evidence="2">EXF-13308</strain>
    </source>
</reference>
<gene>
    <name evidence="2" type="ORF">NKR23_g5082</name>
</gene>
<sequence length="316" mass="35053">MPHKHTRRDKDPSSYDLPPSQVAKPLPVTAPKQSRHNAKSNASEPKSDLKRKRSASKKDDAPRAFKRLMAFAEGKKFRSGLDDGTVAGGKKQKAGKKEAEATKSEASPAVPTIRPGERMSDFAARVDAALPVGGLITKTVRDGKDPLGLKVHRTRTERKLHKLYDQWREDDRRIKEKRQEELELAEEEEFENETATGVSWKVALEEGTTGSKKKKGKKGRLVGEVADGGDPWEDIKKKRGEAKIGLHDVAKAPPEFKKLPRKKLAVGGAVVDVDGVPKAAGSLRRREELQGVRDEVVASYRKLMEERKTKTQTDSD</sequence>
<dbReference type="PANTHER" id="PTHR40644">
    <property type="entry name" value="UPF0653 PROTEIN C607.02C"/>
    <property type="match status" value="1"/>
</dbReference>